<evidence type="ECO:0000259" key="1">
    <source>
        <dbReference type="Pfam" id="PF13460"/>
    </source>
</evidence>
<gene>
    <name evidence="2" type="ORF">GCM10017581_036830</name>
</gene>
<evidence type="ECO:0000313" key="2">
    <source>
        <dbReference type="EMBL" id="GLL01941.1"/>
    </source>
</evidence>
<dbReference type="InterPro" id="IPR016040">
    <property type="entry name" value="NAD(P)-bd_dom"/>
</dbReference>
<dbReference type="InterPro" id="IPR036291">
    <property type="entry name" value="NAD(P)-bd_dom_sf"/>
</dbReference>
<dbReference type="CDD" id="cd05269">
    <property type="entry name" value="TMR_SDR_a"/>
    <property type="match status" value="1"/>
</dbReference>
<sequence>MTITVTGATGHLGQLILSELQGQDVRAVARRPEALSGVEARLGDYDRPETLVSAFAGTDVLVFVSASEAGKRLPQHRAVVDAAIEAKVGRIVYTSITHADTNPIPLAPEHKATEELIRGSGIPFTFLRNNWYLENYTGNLAGTLEHGAVLGAAGDGRIAAATRADYAAAAAVVATTEGHEGRAYELGGDRAFTLSELAAAIAERFGKPVVYRNLPVDDYAAALESFGVPAGFARVLADVDVTIEHGSLDVVTGDLSRLIGRPTTTLAEFLQKL</sequence>
<feature type="domain" description="NAD(P)-binding" evidence="1">
    <location>
        <begin position="7"/>
        <end position="169"/>
    </location>
</feature>
<dbReference type="RefSeq" id="WP_261961728.1">
    <property type="nucleotide sequence ID" value="NZ_BAAAXA010000001.1"/>
</dbReference>
<dbReference type="Pfam" id="PF13460">
    <property type="entry name" value="NAD_binding_10"/>
    <property type="match status" value="1"/>
</dbReference>
<name>A0A9W6KKH5_9ACTN</name>
<dbReference type="PANTHER" id="PTHR47129:SF1">
    <property type="entry name" value="NMRA-LIKE DOMAIN-CONTAINING PROTEIN"/>
    <property type="match status" value="1"/>
</dbReference>
<dbReference type="SUPFAM" id="SSF51735">
    <property type="entry name" value="NAD(P)-binding Rossmann-fold domains"/>
    <property type="match status" value="1"/>
</dbReference>
<dbReference type="InterPro" id="IPR052718">
    <property type="entry name" value="NmrA-type_oxidoreductase"/>
</dbReference>
<dbReference type="Proteomes" id="UP001143480">
    <property type="component" value="Unassembled WGS sequence"/>
</dbReference>
<reference evidence="2" key="1">
    <citation type="journal article" date="2014" name="Int. J. Syst. Evol. Microbiol.">
        <title>Complete genome sequence of Corynebacterium casei LMG S-19264T (=DSM 44701T), isolated from a smear-ripened cheese.</title>
        <authorList>
            <consortium name="US DOE Joint Genome Institute (JGI-PGF)"/>
            <person name="Walter F."/>
            <person name="Albersmeier A."/>
            <person name="Kalinowski J."/>
            <person name="Ruckert C."/>
        </authorList>
    </citation>
    <scope>NUCLEOTIDE SEQUENCE</scope>
    <source>
        <strain evidence="2">VKM Ac-1321</strain>
    </source>
</reference>
<dbReference type="PANTHER" id="PTHR47129">
    <property type="entry name" value="QUINONE OXIDOREDUCTASE 2"/>
    <property type="match status" value="1"/>
</dbReference>
<comment type="caution">
    <text evidence="2">The sequence shown here is derived from an EMBL/GenBank/DDBJ whole genome shotgun (WGS) entry which is preliminary data.</text>
</comment>
<accession>A0A9W6KKH5</accession>
<dbReference type="Gene3D" id="3.40.50.720">
    <property type="entry name" value="NAD(P)-binding Rossmann-like Domain"/>
    <property type="match status" value="1"/>
</dbReference>
<keyword evidence="3" id="KW-1185">Reference proteome</keyword>
<reference evidence="2" key="2">
    <citation type="submission" date="2023-01" db="EMBL/GenBank/DDBJ databases">
        <authorList>
            <person name="Sun Q."/>
            <person name="Evtushenko L."/>
        </authorList>
    </citation>
    <scope>NUCLEOTIDE SEQUENCE</scope>
    <source>
        <strain evidence="2">VKM Ac-1321</strain>
    </source>
</reference>
<protein>
    <submittedName>
        <fullName evidence="2">NAD(P)-dependent oxidoreductase</fullName>
    </submittedName>
</protein>
<organism evidence="2 3">
    <name type="scientific">Dactylosporangium matsuzakiense</name>
    <dbReference type="NCBI Taxonomy" id="53360"/>
    <lineage>
        <taxon>Bacteria</taxon>
        <taxon>Bacillati</taxon>
        <taxon>Actinomycetota</taxon>
        <taxon>Actinomycetes</taxon>
        <taxon>Micromonosporales</taxon>
        <taxon>Micromonosporaceae</taxon>
        <taxon>Dactylosporangium</taxon>
    </lineage>
</organism>
<evidence type="ECO:0000313" key="3">
    <source>
        <dbReference type="Proteomes" id="UP001143480"/>
    </source>
</evidence>
<proteinExistence type="predicted"/>
<dbReference type="EMBL" id="BSFP01000019">
    <property type="protein sequence ID" value="GLL01941.1"/>
    <property type="molecule type" value="Genomic_DNA"/>
</dbReference>
<dbReference type="AlphaFoldDB" id="A0A9W6KKH5"/>
<dbReference type="Gene3D" id="3.90.25.10">
    <property type="entry name" value="UDP-galactose 4-epimerase, domain 1"/>
    <property type="match status" value="1"/>
</dbReference>